<reference evidence="2" key="2">
    <citation type="submission" date="2020-10" db="UniProtKB">
        <authorList>
            <consortium name="WormBaseParasite"/>
        </authorList>
    </citation>
    <scope>IDENTIFICATION</scope>
</reference>
<accession>A0A7E4ZUE6</accession>
<reference evidence="1" key="1">
    <citation type="journal article" date="2013" name="Genetics">
        <title>The draft genome and transcriptome of Panagrellus redivivus are shaped by the harsh demands of a free-living lifestyle.</title>
        <authorList>
            <person name="Srinivasan J."/>
            <person name="Dillman A.R."/>
            <person name="Macchietto M.G."/>
            <person name="Heikkinen L."/>
            <person name="Lakso M."/>
            <person name="Fracchia K.M."/>
            <person name="Antoshechkin I."/>
            <person name="Mortazavi A."/>
            <person name="Wong G."/>
            <person name="Sternberg P.W."/>
        </authorList>
    </citation>
    <scope>NUCLEOTIDE SEQUENCE [LARGE SCALE GENOMIC DNA]</scope>
    <source>
        <strain evidence="1">MT8872</strain>
    </source>
</reference>
<dbReference type="Proteomes" id="UP000492821">
    <property type="component" value="Unassembled WGS sequence"/>
</dbReference>
<keyword evidence="1" id="KW-1185">Reference proteome</keyword>
<dbReference type="AlphaFoldDB" id="A0A7E4ZUE6"/>
<protein>
    <submittedName>
        <fullName evidence="2">FBD domain-containing protein</fullName>
    </submittedName>
</protein>
<dbReference type="WBParaSite" id="Pan_g17883.t1">
    <property type="protein sequence ID" value="Pan_g17883.t1"/>
    <property type="gene ID" value="Pan_g17883"/>
</dbReference>
<evidence type="ECO:0000313" key="2">
    <source>
        <dbReference type="WBParaSite" id="Pan_g17883.t1"/>
    </source>
</evidence>
<name>A0A7E4ZUE6_PANRE</name>
<organism evidence="1 2">
    <name type="scientific">Panagrellus redivivus</name>
    <name type="common">Microworm</name>
    <dbReference type="NCBI Taxonomy" id="6233"/>
    <lineage>
        <taxon>Eukaryota</taxon>
        <taxon>Metazoa</taxon>
        <taxon>Ecdysozoa</taxon>
        <taxon>Nematoda</taxon>
        <taxon>Chromadorea</taxon>
        <taxon>Rhabditida</taxon>
        <taxon>Tylenchina</taxon>
        <taxon>Panagrolaimomorpha</taxon>
        <taxon>Panagrolaimoidea</taxon>
        <taxon>Panagrolaimidae</taxon>
        <taxon>Panagrellus</taxon>
    </lineage>
</organism>
<evidence type="ECO:0000313" key="1">
    <source>
        <dbReference type="Proteomes" id="UP000492821"/>
    </source>
</evidence>
<sequence>MAKLKEHMLHDIATTFCGRIRFYIPRKDQNGLSSVEKFVLSGKEPFRVFCRIVMNDVTIEELMSKHLHQRYRGNLWWHESSFLDILMLMWARKLRLGSIQCDDNYSKLYNSKNMAGSIDFEELDVDGSRFDRWPEIFKAFPKLVILKVRAENFASMLDVVPTELVCLKEVELTPFDNKANELLTAHAALSGHQVMLPSLDTIHYVNTPLKDITFPGDADGVLSIKHLKIGAETNCCTPFDYSFLPVAQKMFPSLESVEIRASVYCSCLYDNNRAPKLEVAKSFYEALESLNVGFSIKVTYIDRFSCDTKDIAELREFFATKGKVYGTPEKFAVETSVPGKRLTYEATISVVCFDSNPESDSEPGDEIKFWGEEDSDDYLYYNNYDDEDYEDDSNT</sequence>
<proteinExistence type="predicted"/>